<comment type="caution">
    <text evidence="1">The sequence shown here is derived from an EMBL/GenBank/DDBJ whole genome shotgun (WGS) entry which is preliminary data.</text>
</comment>
<evidence type="ECO:0000313" key="1">
    <source>
        <dbReference type="EMBL" id="MDQ0343397.1"/>
    </source>
</evidence>
<proteinExistence type="predicted"/>
<evidence type="ECO:0000313" key="2">
    <source>
        <dbReference type="Proteomes" id="UP001232343"/>
    </source>
</evidence>
<reference evidence="1 2" key="1">
    <citation type="submission" date="2023-07" db="EMBL/GenBank/DDBJ databases">
        <title>Genomic Encyclopedia of Type Strains, Phase IV (KMG-IV): sequencing the most valuable type-strain genomes for metagenomic binning, comparative biology and taxonomic classification.</title>
        <authorList>
            <person name="Goeker M."/>
        </authorList>
    </citation>
    <scope>NUCLEOTIDE SEQUENCE [LARGE SCALE GENOMIC DNA]</scope>
    <source>
        <strain evidence="1 2">DSM 27848</strain>
    </source>
</reference>
<keyword evidence="2" id="KW-1185">Reference proteome</keyword>
<dbReference type="EMBL" id="JAUSUO010000004">
    <property type="protein sequence ID" value="MDQ0343397.1"/>
    <property type="molecule type" value="Genomic_DNA"/>
</dbReference>
<protein>
    <recommendedName>
        <fullName evidence="3">NETI motif-containing protein</fullName>
    </recommendedName>
</protein>
<evidence type="ECO:0008006" key="3">
    <source>
        <dbReference type="Google" id="ProtNLM"/>
    </source>
</evidence>
<dbReference type="Pfam" id="PF14044">
    <property type="entry name" value="NETI"/>
    <property type="match status" value="1"/>
</dbReference>
<accession>A0ABU0D4Q2</accession>
<organism evidence="1 2">
    <name type="scientific">Lederbergia wuyishanensis</name>
    <dbReference type="NCBI Taxonomy" id="1347903"/>
    <lineage>
        <taxon>Bacteria</taxon>
        <taxon>Bacillati</taxon>
        <taxon>Bacillota</taxon>
        <taxon>Bacilli</taxon>
        <taxon>Bacillales</taxon>
        <taxon>Bacillaceae</taxon>
        <taxon>Lederbergia</taxon>
    </lineage>
</organism>
<dbReference type="RefSeq" id="WP_244681624.1">
    <property type="nucleotide sequence ID" value="NZ_JALIRM010000007.1"/>
</dbReference>
<sequence>MKKEFEVLENETINDCLNRIEKEGYKVIKRTEKPIFKEEIEKGKTNYIPIGRKIIFQGIKDS</sequence>
<name>A0ABU0D4Q2_9BACI</name>
<dbReference type="Proteomes" id="UP001232343">
    <property type="component" value="Unassembled WGS sequence"/>
</dbReference>
<gene>
    <name evidence="1" type="ORF">J2S14_002211</name>
</gene>
<dbReference type="InterPro" id="IPR025930">
    <property type="entry name" value="NETI"/>
</dbReference>